<dbReference type="Pfam" id="PF01531">
    <property type="entry name" value="Glyco_transf_11"/>
    <property type="match status" value="1"/>
</dbReference>
<keyword evidence="2 5" id="KW-0808">Transferase</keyword>
<dbReference type="AlphaFoldDB" id="A0A415FD00"/>
<dbReference type="PANTHER" id="PTHR11927:SF9">
    <property type="entry name" value="L-FUCOSYLTRANSFERASE"/>
    <property type="match status" value="1"/>
</dbReference>
<organism evidence="5 6">
    <name type="scientific">Bacteroides xylanisolvens</name>
    <dbReference type="NCBI Taxonomy" id="371601"/>
    <lineage>
        <taxon>Bacteria</taxon>
        <taxon>Pseudomonadati</taxon>
        <taxon>Bacteroidota</taxon>
        <taxon>Bacteroidia</taxon>
        <taxon>Bacteroidales</taxon>
        <taxon>Bacteroidaceae</taxon>
        <taxon>Bacteroides</taxon>
    </lineage>
</organism>
<evidence type="ECO:0000313" key="6">
    <source>
        <dbReference type="Proteomes" id="UP000285503"/>
    </source>
</evidence>
<dbReference type="PANTHER" id="PTHR11927">
    <property type="entry name" value="GALACTOSIDE 2-L-FUCOSYLTRANSFERASE"/>
    <property type="match status" value="1"/>
</dbReference>
<dbReference type="CDD" id="cd11301">
    <property type="entry name" value="Fut1_Fut2_like"/>
    <property type="match status" value="1"/>
</dbReference>
<dbReference type="EMBL" id="WDEH01000024">
    <property type="protein sequence ID" value="KAB6136550.1"/>
    <property type="molecule type" value="Genomic_DNA"/>
</dbReference>
<dbReference type="Proteomes" id="UP000435059">
    <property type="component" value="Unassembled WGS sequence"/>
</dbReference>
<proteinExistence type="predicted"/>
<reference evidence="5 6" key="1">
    <citation type="submission" date="2018-08" db="EMBL/GenBank/DDBJ databases">
        <title>A genome reference for cultivated species of the human gut microbiota.</title>
        <authorList>
            <person name="Zou Y."/>
            <person name="Xue W."/>
            <person name="Luo G."/>
        </authorList>
    </citation>
    <scope>NUCLEOTIDE SEQUENCE [LARGE SCALE GENOMIC DNA]</scope>
    <source>
        <strain evidence="5 6">AF46-11NS</strain>
    </source>
</reference>
<dbReference type="EMBL" id="WDES01000061">
    <property type="protein sequence ID" value="KAB6081356.1"/>
    <property type="molecule type" value="Genomic_DNA"/>
</dbReference>
<evidence type="ECO:0000313" key="7">
    <source>
        <dbReference type="Proteomes" id="UP000435059"/>
    </source>
</evidence>
<evidence type="ECO:0000256" key="1">
    <source>
        <dbReference type="ARBA" id="ARBA00022676"/>
    </source>
</evidence>
<evidence type="ECO:0000313" key="5">
    <source>
        <dbReference type="EMBL" id="RHK17426.1"/>
    </source>
</evidence>
<dbReference type="EMBL" id="QRNE01000256">
    <property type="protein sequence ID" value="RHK17426.1"/>
    <property type="molecule type" value="Genomic_DNA"/>
</dbReference>
<sequence length="301" mass="35655">MIAVNVNAGLANQMFHYAFGRGLMAKGLDVCFDQSNFKPRSQWAFELVRLQDAFPSIDIKVMPEGHFKWVFPSLPRNGLERRFQEFMKKWHNFIGDEVYIDEPMYGYVPDMEKCATRNCIYKGFWQSEKYFRHCEDDIRKQFTFLPFDELKNIEVAAKMSQENSVAIHLRKGDDYMQSELMGKGLCTVDYYMKAIDYMRKHINNPHFYVFTDNPCWVKDNLPEFEYMLVDWNEVSGKRNFRDMQLMSCAKHNIIGNSTYSWWAAWLNANQDKIVVGPKRFFNPINSFFSTCDIMCEDWISL</sequence>
<dbReference type="InterPro" id="IPR002516">
    <property type="entry name" value="Glyco_trans_11"/>
</dbReference>
<dbReference type="GO" id="GO:0005975">
    <property type="term" value="P:carbohydrate metabolic process"/>
    <property type="evidence" value="ECO:0007669"/>
    <property type="project" value="InterPro"/>
</dbReference>
<evidence type="ECO:0000313" key="3">
    <source>
        <dbReference type="EMBL" id="KAB6081356.1"/>
    </source>
</evidence>
<name>A0A415FD00_9BACE</name>
<accession>A0A415FD00</accession>
<dbReference type="Gene3D" id="3.40.50.11350">
    <property type="match status" value="1"/>
</dbReference>
<gene>
    <name evidence="5" type="ORF">DW075_24180</name>
    <name evidence="4" type="ORF">GA424_15025</name>
    <name evidence="3" type="ORF">GA574_24715</name>
</gene>
<evidence type="ECO:0000313" key="4">
    <source>
        <dbReference type="EMBL" id="KAB6136550.1"/>
    </source>
</evidence>
<dbReference type="Proteomes" id="UP000285503">
    <property type="component" value="Unassembled WGS sequence"/>
</dbReference>
<dbReference type="RefSeq" id="WP_008643083.1">
    <property type="nucleotide sequence ID" value="NZ_CP103098.1"/>
</dbReference>
<dbReference type="GO" id="GO:0008107">
    <property type="term" value="F:galactoside 2-alpha-L-fucosyltransferase activity"/>
    <property type="evidence" value="ECO:0007669"/>
    <property type="project" value="InterPro"/>
</dbReference>
<dbReference type="GO" id="GO:0016020">
    <property type="term" value="C:membrane"/>
    <property type="evidence" value="ECO:0007669"/>
    <property type="project" value="InterPro"/>
</dbReference>
<reference evidence="7 8" key="2">
    <citation type="journal article" date="2019" name="Nat. Med.">
        <title>A library of human gut bacterial isolates paired with longitudinal multiomics data enables mechanistic microbiome research.</title>
        <authorList>
            <person name="Poyet M."/>
            <person name="Groussin M."/>
            <person name="Gibbons S.M."/>
            <person name="Avila-Pacheco J."/>
            <person name="Jiang X."/>
            <person name="Kearney S.M."/>
            <person name="Perrotta A.R."/>
            <person name="Berdy B."/>
            <person name="Zhao S."/>
            <person name="Lieberman T.D."/>
            <person name="Swanson P.K."/>
            <person name="Smith M."/>
            <person name="Roesemann S."/>
            <person name="Alexander J.E."/>
            <person name="Rich S.A."/>
            <person name="Livny J."/>
            <person name="Vlamakis H."/>
            <person name="Clish C."/>
            <person name="Bullock K."/>
            <person name="Deik A."/>
            <person name="Scott J."/>
            <person name="Pierce K.A."/>
            <person name="Xavier R.J."/>
            <person name="Alm E.J."/>
        </authorList>
    </citation>
    <scope>NUCLEOTIDE SEQUENCE [LARGE SCALE GENOMIC DNA]</scope>
    <source>
        <strain evidence="4 8">BIOML-A62</strain>
        <strain evidence="3 7">BIOML-A74</strain>
    </source>
</reference>
<evidence type="ECO:0000313" key="8">
    <source>
        <dbReference type="Proteomes" id="UP000487596"/>
    </source>
</evidence>
<comment type="caution">
    <text evidence="5">The sequence shown here is derived from an EMBL/GenBank/DDBJ whole genome shotgun (WGS) entry which is preliminary data.</text>
</comment>
<evidence type="ECO:0000256" key="2">
    <source>
        <dbReference type="ARBA" id="ARBA00022679"/>
    </source>
</evidence>
<dbReference type="Proteomes" id="UP000487596">
    <property type="component" value="Unassembled WGS sequence"/>
</dbReference>
<protein>
    <submittedName>
        <fullName evidence="5">Alpha-1,2-fucosyltransferase</fullName>
    </submittedName>
</protein>
<keyword evidence="1 5" id="KW-0328">Glycosyltransferase</keyword>
<keyword evidence="7" id="KW-1185">Reference proteome</keyword>